<protein>
    <submittedName>
        <fullName evidence="2">YoaK family protein</fullName>
    </submittedName>
</protein>
<dbReference type="PANTHER" id="PTHR37314:SF4">
    <property type="entry name" value="UPF0700 TRANSMEMBRANE PROTEIN YOAK"/>
    <property type="match status" value="1"/>
</dbReference>
<feature type="transmembrane region" description="Helical" evidence="1">
    <location>
        <begin position="191"/>
        <end position="212"/>
    </location>
</feature>
<gene>
    <name evidence="2" type="ORF">GCM10009768_07500</name>
</gene>
<feature type="transmembrane region" description="Helical" evidence="1">
    <location>
        <begin position="57"/>
        <end position="78"/>
    </location>
</feature>
<evidence type="ECO:0000256" key="1">
    <source>
        <dbReference type="SAM" id="Phobius"/>
    </source>
</evidence>
<feature type="transmembrane region" description="Helical" evidence="1">
    <location>
        <begin position="127"/>
        <end position="152"/>
    </location>
</feature>
<dbReference type="RefSeq" id="WP_344029504.1">
    <property type="nucleotide sequence ID" value="NZ_BAAAOB010000001.1"/>
</dbReference>
<feature type="transmembrane region" description="Helical" evidence="1">
    <location>
        <begin position="12"/>
        <end position="37"/>
    </location>
</feature>
<keyword evidence="1" id="KW-0812">Transmembrane</keyword>
<dbReference type="InterPro" id="IPR010699">
    <property type="entry name" value="DUF1275"/>
</dbReference>
<name>A0ABP4XFJ5_9MICO</name>
<keyword evidence="3" id="KW-1185">Reference proteome</keyword>
<accession>A0ABP4XFJ5</accession>
<dbReference type="PANTHER" id="PTHR37314">
    <property type="entry name" value="SLR0142 PROTEIN"/>
    <property type="match status" value="1"/>
</dbReference>
<proteinExistence type="predicted"/>
<keyword evidence="1" id="KW-0472">Membrane</keyword>
<evidence type="ECO:0000313" key="2">
    <source>
        <dbReference type="EMBL" id="GAA1781042.1"/>
    </source>
</evidence>
<organism evidence="2 3">
    <name type="scientific">Leucobacter iarius</name>
    <dbReference type="NCBI Taxonomy" id="333963"/>
    <lineage>
        <taxon>Bacteria</taxon>
        <taxon>Bacillati</taxon>
        <taxon>Actinomycetota</taxon>
        <taxon>Actinomycetes</taxon>
        <taxon>Micrococcales</taxon>
        <taxon>Microbacteriaceae</taxon>
        <taxon>Leucobacter</taxon>
    </lineage>
</organism>
<sequence length="221" mass="22208">MQTVSRASFGGSLLLAGAAGFVDAIGFILSGGLFVSFMSGNSTQAGVEVSRGEVQTATVALSLVAGFVLGVLAGRVLGLLTERVRIGGRILGLGAALFAATGIVALWPHPGFSLAALAAVMGAMNTLFIVAGRAQVAITYATGTLVSFGIGLADRIVGGHRGGWVRPLLLWAAITLGALLGSLAWRAMGALALLVAAGGLCVLGLAQIVRAVRRDRSSGQP</sequence>
<comment type="caution">
    <text evidence="2">The sequence shown here is derived from an EMBL/GenBank/DDBJ whole genome shotgun (WGS) entry which is preliminary data.</text>
</comment>
<reference evidence="3" key="1">
    <citation type="journal article" date="2019" name="Int. J. Syst. Evol. Microbiol.">
        <title>The Global Catalogue of Microorganisms (GCM) 10K type strain sequencing project: providing services to taxonomists for standard genome sequencing and annotation.</title>
        <authorList>
            <consortium name="The Broad Institute Genomics Platform"/>
            <consortium name="The Broad Institute Genome Sequencing Center for Infectious Disease"/>
            <person name="Wu L."/>
            <person name="Ma J."/>
        </authorList>
    </citation>
    <scope>NUCLEOTIDE SEQUENCE [LARGE SCALE GENOMIC DNA]</scope>
    <source>
        <strain evidence="3">JCM 14736</strain>
    </source>
</reference>
<dbReference type="Pfam" id="PF06912">
    <property type="entry name" value="DUF1275"/>
    <property type="match status" value="1"/>
</dbReference>
<dbReference type="EMBL" id="BAAAOB010000001">
    <property type="protein sequence ID" value="GAA1781042.1"/>
    <property type="molecule type" value="Genomic_DNA"/>
</dbReference>
<feature type="transmembrane region" description="Helical" evidence="1">
    <location>
        <begin position="90"/>
        <end position="107"/>
    </location>
</feature>
<dbReference type="Proteomes" id="UP001500851">
    <property type="component" value="Unassembled WGS sequence"/>
</dbReference>
<keyword evidence="1" id="KW-1133">Transmembrane helix</keyword>
<evidence type="ECO:0000313" key="3">
    <source>
        <dbReference type="Proteomes" id="UP001500851"/>
    </source>
</evidence>
<feature type="transmembrane region" description="Helical" evidence="1">
    <location>
        <begin position="164"/>
        <end position="185"/>
    </location>
</feature>